<dbReference type="GO" id="GO:0030091">
    <property type="term" value="P:protein repair"/>
    <property type="evidence" value="ECO:0007669"/>
    <property type="project" value="InterPro"/>
</dbReference>
<comment type="catalytic activity">
    <reaction evidence="6 10">
        <text>L-methionyl-[protein] + [thioredoxin]-disulfide + H2O = L-methionyl-(S)-S-oxide-[protein] + [thioredoxin]-dithiol</text>
        <dbReference type="Rhea" id="RHEA:14217"/>
        <dbReference type="Rhea" id="RHEA-COMP:10698"/>
        <dbReference type="Rhea" id="RHEA-COMP:10700"/>
        <dbReference type="Rhea" id="RHEA-COMP:12313"/>
        <dbReference type="Rhea" id="RHEA-COMP:12315"/>
        <dbReference type="ChEBI" id="CHEBI:15377"/>
        <dbReference type="ChEBI" id="CHEBI:16044"/>
        <dbReference type="ChEBI" id="CHEBI:29950"/>
        <dbReference type="ChEBI" id="CHEBI:44120"/>
        <dbReference type="ChEBI" id="CHEBI:50058"/>
        <dbReference type="EC" id="1.8.4.11"/>
    </reaction>
</comment>
<evidence type="ECO:0000256" key="5">
    <source>
        <dbReference type="ARBA" id="ARBA00024679"/>
    </source>
</evidence>
<comment type="similarity">
    <text evidence="2">In the N-terminal section; belongs to the MsrA Met sulfoxide reductase family.</text>
</comment>
<dbReference type="SUPFAM" id="SSF55068">
    <property type="entry name" value="Peptide methionine sulfoxide reductase"/>
    <property type="match status" value="1"/>
</dbReference>
<evidence type="ECO:0000256" key="8">
    <source>
        <dbReference type="ARBA" id="ARBA00048782"/>
    </source>
</evidence>
<dbReference type="Gene3D" id="3.30.1060.10">
    <property type="entry name" value="Peptide methionine sulphoxide reductase MsrA"/>
    <property type="match status" value="1"/>
</dbReference>
<dbReference type="GO" id="GO:0005737">
    <property type="term" value="C:cytoplasm"/>
    <property type="evidence" value="ECO:0007669"/>
    <property type="project" value="TreeGrafter"/>
</dbReference>
<name>A0A4P6I3A7_9BACT</name>
<dbReference type="HAMAP" id="MF_01400">
    <property type="entry name" value="MsrB"/>
    <property type="match status" value="1"/>
</dbReference>
<dbReference type="Pfam" id="PF01641">
    <property type="entry name" value="SelR"/>
    <property type="match status" value="1"/>
</dbReference>
<dbReference type="RefSeq" id="WP_129353778.1">
    <property type="nucleotide sequence ID" value="NZ_CP026538.1"/>
</dbReference>
<evidence type="ECO:0000256" key="7">
    <source>
        <dbReference type="ARBA" id="ARBA00048488"/>
    </source>
</evidence>
<evidence type="ECO:0000256" key="9">
    <source>
        <dbReference type="HAMAP-Rule" id="MF_01400"/>
    </source>
</evidence>
<dbReference type="InterPro" id="IPR011057">
    <property type="entry name" value="Mss4-like_sf"/>
</dbReference>
<evidence type="ECO:0000256" key="11">
    <source>
        <dbReference type="SAM" id="MobiDB-lite"/>
    </source>
</evidence>
<dbReference type="InterPro" id="IPR002569">
    <property type="entry name" value="Met_Sox_Rdtase_MsrA_dom"/>
</dbReference>
<evidence type="ECO:0000256" key="12">
    <source>
        <dbReference type="SAM" id="SignalP"/>
    </source>
</evidence>
<dbReference type="EC" id="1.8.4.12" evidence="9"/>
<dbReference type="NCBIfam" id="TIGR00401">
    <property type="entry name" value="msrA"/>
    <property type="match status" value="1"/>
</dbReference>
<feature type="domain" description="MsrB" evidence="13">
    <location>
        <begin position="250"/>
        <end position="372"/>
    </location>
</feature>
<evidence type="ECO:0000259" key="13">
    <source>
        <dbReference type="PROSITE" id="PS51790"/>
    </source>
</evidence>
<dbReference type="GO" id="GO:0033744">
    <property type="term" value="F:L-methionine:thioredoxin-disulfide S-oxidoreductase activity"/>
    <property type="evidence" value="ECO:0007669"/>
    <property type="project" value="RHEA"/>
</dbReference>
<protein>
    <recommendedName>
        <fullName evidence="9 10">Multifunctional fusion protein</fullName>
    </recommendedName>
    <domain>
        <recommendedName>
            <fullName evidence="10">Peptide methionine sulfoxide reductase MsrA</fullName>
            <shortName evidence="10">Protein-methionine-S-oxide reductase</shortName>
            <ecNumber evidence="10">1.8.4.11</ecNumber>
        </recommendedName>
        <alternativeName>
            <fullName evidence="10">Peptide-methionine (S)-S-oxide reductase</fullName>
            <shortName evidence="10">Peptide Met(O) reductase</shortName>
        </alternativeName>
    </domain>
    <domain>
        <recommendedName>
            <fullName evidence="9">Peptide methionine sulfoxide reductase MsrB</fullName>
            <ecNumber evidence="9">1.8.4.12</ecNumber>
        </recommendedName>
        <alternativeName>
            <fullName evidence="9">Peptide-methionine (R)-S-oxide reductase</fullName>
        </alternativeName>
    </domain>
</protein>
<dbReference type="Pfam" id="PF01625">
    <property type="entry name" value="PMSR"/>
    <property type="match status" value="1"/>
</dbReference>
<evidence type="ECO:0000256" key="4">
    <source>
        <dbReference type="ARBA" id="ARBA00023268"/>
    </source>
</evidence>
<feature type="signal peptide" evidence="12">
    <location>
        <begin position="1"/>
        <end position="24"/>
    </location>
</feature>
<dbReference type="SUPFAM" id="SSF51316">
    <property type="entry name" value="Mss4-like"/>
    <property type="match status" value="1"/>
</dbReference>
<comment type="similarity">
    <text evidence="1">In the C-terminal section; belongs to the MsrB Met sulfoxide reductase family.</text>
</comment>
<dbReference type="PROSITE" id="PS51790">
    <property type="entry name" value="MSRB"/>
    <property type="match status" value="1"/>
</dbReference>
<feature type="active site" evidence="10">
    <location>
        <position position="56"/>
    </location>
</feature>
<sequence>MLDKKPATAFLVVCIVCIAWSLGAALTAAASPPAAKEAPMKSQAPNLAVATLAGGCFWCVEADLEKLPGVASVVSGYTGGTESNPTYEQVSSGRTGHYEAVEVRFDPAQVSYRQVLDAFLRHIDPTDAGGQFADRGRQYRPAIFVHDEAQRTEAKSALDALAASGRFTRPIVVDILPAGPFTPAEDYHQDYWRTHAGPYKAYRTGSGRDQFLARTWGSQPAASKPAGEAASPGKAPAQPPAWRAFTRPSDAALRATLTPLAFEVTRQDGTERPFDNAYWDNKARGIYVDIISGEPLFSSRDKYDSGTGWPSFTRPIRPDAVTERPDNSLFSRRTEVRSRIADSHLGHVFPDGPAPTGQRYCMNSAALRFVPAEAMEAAGYGEFLPDLGQ</sequence>
<evidence type="ECO:0000256" key="1">
    <source>
        <dbReference type="ARBA" id="ARBA00008076"/>
    </source>
</evidence>
<dbReference type="GO" id="GO:0033743">
    <property type="term" value="F:peptide-methionine (R)-S-oxide reductase activity"/>
    <property type="evidence" value="ECO:0007669"/>
    <property type="project" value="UniProtKB-UniRule"/>
</dbReference>
<dbReference type="Gene3D" id="2.170.150.20">
    <property type="entry name" value="Peptide methionine sulfoxide reductase"/>
    <property type="match status" value="1"/>
</dbReference>
<dbReference type="AlphaFoldDB" id="A0A4P6I3A7"/>
<evidence type="ECO:0000256" key="3">
    <source>
        <dbReference type="ARBA" id="ARBA00023002"/>
    </source>
</evidence>
<dbReference type="InterPro" id="IPR002579">
    <property type="entry name" value="Met_Sox_Rdtase_MsrB_dom"/>
</dbReference>
<reference evidence="14 15" key="1">
    <citation type="submission" date="2018-02" db="EMBL/GenBank/DDBJ databases">
        <title>Genome sequence of Desulfovibrio carbinolicus DSM 3852.</title>
        <authorList>
            <person name="Wilbanks E."/>
            <person name="Skennerton C.T."/>
            <person name="Orphan V.J."/>
        </authorList>
    </citation>
    <scope>NUCLEOTIDE SEQUENCE [LARGE SCALE GENOMIC DNA]</scope>
    <source>
        <strain evidence="14 15">DSM 3852</strain>
    </source>
</reference>
<evidence type="ECO:0000256" key="10">
    <source>
        <dbReference type="HAMAP-Rule" id="MF_01401"/>
    </source>
</evidence>
<dbReference type="KEGG" id="dcb:C3Y92_14460"/>
<evidence type="ECO:0000256" key="2">
    <source>
        <dbReference type="ARBA" id="ARBA00011017"/>
    </source>
</evidence>
<comment type="similarity">
    <text evidence="9">Belongs to the MsrB Met sulfoxide reductase family.</text>
</comment>
<comment type="catalytic activity">
    <reaction evidence="8 10">
        <text>[thioredoxin]-disulfide + L-methionine + H2O = L-methionine (S)-S-oxide + [thioredoxin]-dithiol</text>
        <dbReference type="Rhea" id="RHEA:19993"/>
        <dbReference type="Rhea" id="RHEA-COMP:10698"/>
        <dbReference type="Rhea" id="RHEA-COMP:10700"/>
        <dbReference type="ChEBI" id="CHEBI:15377"/>
        <dbReference type="ChEBI" id="CHEBI:29950"/>
        <dbReference type="ChEBI" id="CHEBI:50058"/>
        <dbReference type="ChEBI" id="CHEBI:57844"/>
        <dbReference type="ChEBI" id="CHEBI:58772"/>
        <dbReference type="EC" id="1.8.4.11"/>
    </reaction>
</comment>
<proteinExistence type="inferred from homology"/>
<feature type="active site" description="Nucleophile" evidence="9">
    <location>
        <position position="361"/>
    </location>
</feature>
<accession>A0A4P6I3A7</accession>
<dbReference type="FunFam" id="2.170.150.20:FF:000003">
    <property type="entry name" value="Peptide methionine sulfoxide reductase MsrB"/>
    <property type="match status" value="1"/>
</dbReference>
<evidence type="ECO:0000256" key="6">
    <source>
        <dbReference type="ARBA" id="ARBA00047806"/>
    </source>
</evidence>
<keyword evidence="15" id="KW-1185">Reference proteome</keyword>
<dbReference type="PANTHER" id="PTHR10173:SF59">
    <property type="entry name" value="PEPTIDE METHIONINE SULFOXIDE REDUCTASE MSRA_MSRB"/>
    <property type="match status" value="1"/>
</dbReference>
<feature type="region of interest" description="Disordered" evidence="11">
    <location>
        <begin position="217"/>
        <end position="242"/>
    </location>
</feature>
<dbReference type="PANTHER" id="PTHR10173">
    <property type="entry name" value="METHIONINE SULFOXIDE REDUCTASE"/>
    <property type="match status" value="1"/>
</dbReference>
<comment type="function">
    <text evidence="5 10">Has an important function as a repair enzyme for proteins that have been inactivated by oxidation. Catalyzes the reversible oxidation-reduction of methionine sulfoxide in proteins to methionine.</text>
</comment>
<keyword evidence="3 9" id="KW-0560">Oxidoreductase</keyword>
<dbReference type="GO" id="GO:0008113">
    <property type="term" value="F:peptide-methionine (S)-S-oxide reductase activity"/>
    <property type="evidence" value="ECO:0007669"/>
    <property type="project" value="UniProtKB-UniRule"/>
</dbReference>
<keyword evidence="4" id="KW-0511">Multifunctional enzyme</keyword>
<dbReference type="GO" id="GO:0006979">
    <property type="term" value="P:response to oxidative stress"/>
    <property type="evidence" value="ECO:0007669"/>
    <property type="project" value="InterPro"/>
</dbReference>
<dbReference type="InterPro" id="IPR036509">
    <property type="entry name" value="Met_Sox_Rdtase_MsrA_sf"/>
</dbReference>
<gene>
    <name evidence="9" type="primary">msrB</name>
    <name evidence="10" type="synonym">msrA</name>
    <name evidence="14" type="ORF">C3Y92_14460</name>
</gene>
<dbReference type="NCBIfam" id="TIGR00357">
    <property type="entry name" value="peptide-methionine (R)-S-oxide reductase MsrB"/>
    <property type="match status" value="1"/>
</dbReference>
<dbReference type="EC" id="1.8.4.11" evidence="10"/>
<comment type="similarity">
    <text evidence="10">Belongs to the MsrA Met sulfoxide reductase family.</text>
</comment>
<comment type="catalytic activity">
    <reaction evidence="7 9">
        <text>L-methionyl-[protein] + [thioredoxin]-disulfide + H2O = L-methionyl-(R)-S-oxide-[protein] + [thioredoxin]-dithiol</text>
        <dbReference type="Rhea" id="RHEA:24164"/>
        <dbReference type="Rhea" id="RHEA-COMP:10698"/>
        <dbReference type="Rhea" id="RHEA-COMP:10700"/>
        <dbReference type="Rhea" id="RHEA-COMP:12313"/>
        <dbReference type="Rhea" id="RHEA-COMP:12314"/>
        <dbReference type="ChEBI" id="CHEBI:15377"/>
        <dbReference type="ChEBI" id="CHEBI:16044"/>
        <dbReference type="ChEBI" id="CHEBI:29950"/>
        <dbReference type="ChEBI" id="CHEBI:45764"/>
        <dbReference type="ChEBI" id="CHEBI:50058"/>
        <dbReference type="EC" id="1.8.4.12"/>
    </reaction>
</comment>
<feature type="chain" id="PRO_5020376811" description="Multifunctional fusion protein" evidence="12">
    <location>
        <begin position="25"/>
        <end position="389"/>
    </location>
</feature>
<dbReference type="InterPro" id="IPR028427">
    <property type="entry name" value="Met_Sox_Rdtase_MsrB"/>
</dbReference>
<dbReference type="Proteomes" id="UP000293296">
    <property type="component" value="Chromosome"/>
</dbReference>
<dbReference type="OrthoDB" id="4174719at2"/>
<organism evidence="14 15">
    <name type="scientific">Solidesulfovibrio carbinolicus</name>
    <dbReference type="NCBI Taxonomy" id="296842"/>
    <lineage>
        <taxon>Bacteria</taxon>
        <taxon>Pseudomonadati</taxon>
        <taxon>Thermodesulfobacteriota</taxon>
        <taxon>Desulfovibrionia</taxon>
        <taxon>Desulfovibrionales</taxon>
        <taxon>Desulfovibrionaceae</taxon>
        <taxon>Solidesulfovibrio</taxon>
    </lineage>
</organism>
<keyword evidence="12" id="KW-0732">Signal</keyword>
<comment type="caution">
    <text evidence="9">Lacks conserved residue(s) required for the propagation of feature annotation.</text>
</comment>
<evidence type="ECO:0000313" key="15">
    <source>
        <dbReference type="Proteomes" id="UP000293296"/>
    </source>
</evidence>
<dbReference type="HAMAP" id="MF_01401">
    <property type="entry name" value="MsrA"/>
    <property type="match status" value="1"/>
</dbReference>
<evidence type="ECO:0000313" key="14">
    <source>
        <dbReference type="EMBL" id="QAZ68359.1"/>
    </source>
</evidence>
<dbReference type="EMBL" id="CP026538">
    <property type="protein sequence ID" value="QAZ68359.1"/>
    <property type="molecule type" value="Genomic_DNA"/>
</dbReference>